<dbReference type="EC" id="3.2.1.52" evidence="3"/>
<evidence type="ECO:0000256" key="6">
    <source>
        <dbReference type="PIRSR" id="PIRSR625705-1"/>
    </source>
</evidence>
<accession>A0A917ZSQ7</accession>
<dbReference type="SUPFAM" id="SSF55545">
    <property type="entry name" value="beta-N-acetylhexosaminidase-like domain"/>
    <property type="match status" value="1"/>
</dbReference>
<evidence type="ECO:0000259" key="7">
    <source>
        <dbReference type="Pfam" id="PF00728"/>
    </source>
</evidence>
<dbReference type="CDD" id="cd06563">
    <property type="entry name" value="GH20_chitobiase-like"/>
    <property type="match status" value="1"/>
</dbReference>
<dbReference type="InterPro" id="IPR017853">
    <property type="entry name" value="GH"/>
</dbReference>
<dbReference type="PANTHER" id="PTHR22600:SF57">
    <property type="entry name" value="BETA-N-ACETYLHEXOSAMINIDASE"/>
    <property type="match status" value="1"/>
</dbReference>
<dbReference type="RefSeq" id="WP_189133108.1">
    <property type="nucleotide sequence ID" value="NZ_BMMS01000017.1"/>
</dbReference>
<dbReference type="Gene3D" id="3.30.379.10">
    <property type="entry name" value="Chitobiase/beta-hexosaminidase domain 2-like"/>
    <property type="match status" value="1"/>
</dbReference>
<reference evidence="9" key="1">
    <citation type="journal article" date="2014" name="Int. J. Syst. Evol. Microbiol.">
        <title>Complete genome sequence of Corynebacterium casei LMG S-19264T (=DSM 44701T), isolated from a smear-ripened cheese.</title>
        <authorList>
            <consortium name="US DOE Joint Genome Institute (JGI-PGF)"/>
            <person name="Walter F."/>
            <person name="Albersmeier A."/>
            <person name="Kalinowski J."/>
            <person name="Ruckert C."/>
        </authorList>
    </citation>
    <scope>NUCLEOTIDE SEQUENCE</scope>
    <source>
        <strain evidence="9">CGMCC 4.7201</strain>
    </source>
</reference>
<dbReference type="GO" id="GO:0005975">
    <property type="term" value="P:carbohydrate metabolic process"/>
    <property type="evidence" value="ECO:0007669"/>
    <property type="project" value="InterPro"/>
</dbReference>
<evidence type="ECO:0000256" key="4">
    <source>
        <dbReference type="ARBA" id="ARBA00022801"/>
    </source>
</evidence>
<dbReference type="PANTHER" id="PTHR22600">
    <property type="entry name" value="BETA-HEXOSAMINIDASE"/>
    <property type="match status" value="1"/>
</dbReference>
<gene>
    <name evidence="9" type="ORF">GCM10012280_40010</name>
</gene>
<evidence type="ECO:0000256" key="2">
    <source>
        <dbReference type="ARBA" id="ARBA00006285"/>
    </source>
</evidence>
<keyword evidence="10" id="KW-1185">Reference proteome</keyword>
<dbReference type="GO" id="GO:0004563">
    <property type="term" value="F:beta-N-acetylhexosaminidase activity"/>
    <property type="evidence" value="ECO:0007669"/>
    <property type="project" value="UniProtKB-EC"/>
</dbReference>
<dbReference type="InterPro" id="IPR015882">
    <property type="entry name" value="HEX_bac_N"/>
</dbReference>
<dbReference type="InterPro" id="IPR025705">
    <property type="entry name" value="Beta_hexosaminidase_sua/sub"/>
</dbReference>
<feature type="domain" description="Beta-hexosaminidase bacterial type N-terminal" evidence="8">
    <location>
        <begin position="2"/>
        <end position="132"/>
    </location>
</feature>
<comment type="catalytic activity">
    <reaction evidence="1">
        <text>Hydrolysis of terminal non-reducing N-acetyl-D-hexosamine residues in N-acetyl-beta-D-hexosaminides.</text>
        <dbReference type="EC" id="3.2.1.52"/>
    </reaction>
</comment>
<dbReference type="GO" id="GO:0016020">
    <property type="term" value="C:membrane"/>
    <property type="evidence" value="ECO:0007669"/>
    <property type="project" value="TreeGrafter"/>
</dbReference>
<evidence type="ECO:0000256" key="5">
    <source>
        <dbReference type="ARBA" id="ARBA00023295"/>
    </source>
</evidence>
<evidence type="ECO:0000256" key="3">
    <source>
        <dbReference type="ARBA" id="ARBA00012663"/>
    </source>
</evidence>
<proteinExistence type="inferred from homology"/>
<dbReference type="Gene3D" id="3.20.20.80">
    <property type="entry name" value="Glycosidases"/>
    <property type="match status" value="1"/>
</dbReference>
<feature type="active site" description="Proton donor" evidence="6">
    <location>
        <position position="311"/>
    </location>
</feature>
<sequence>MLLPRPLSEERLPGRFTLTSRMVLHADSAALPAATLLAGYLENALGAVTRTSTVEGSIRLRVADLPHARGNAEAYRIHVSERGIELTGQAREGLLHAVQTFRQLLPPTAAPTFAPSNPHHAWDVPCVMVLDAPRLRWRGLMLDVARHFTPVAGVLRLLDLMALHRLNVMQLHLTDDQGWRLEIAKYPRLTEIGGRRKAAPADPADPSCRATGPAHEGWYTRSDIHTIITHAARRGITVVPEIEQPGHVQAALAAYPGLGNNPRERVGVWDRWGINDRTVNAEHGTLGFFTDVLDEVMDMFPSAYVHLGGDECSTQEWDSSPAAVARAKELGLAGTGALSGWMMRCLADHLSGRGRRAVGWDEVADGPLRQNTVVMSWHGAEVAESAAERGFDVVLAPWRQTYFDLHQSAEGEPRAQKGVLTLADSYAFDPFTGRFDADLSQRLLGVQCQLWTEYIASLDHLEYMAFPRVCAFAERAWGHGGDYSGFLARLPSHLRRLDGLGVRYRRPTAEDMVPVHSGEAAVTDPVDGRPSR</sequence>
<dbReference type="InterPro" id="IPR029018">
    <property type="entry name" value="Hex-like_dom2"/>
</dbReference>
<keyword evidence="4" id="KW-0378">Hydrolase</keyword>
<comment type="similarity">
    <text evidence="2">Belongs to the glycosyl hydrolase 20 family.</text>
</comment>
<name>A0A917ZSQ7_9ACTN</name>
<dbReference type="GO" id="GO:0030203">
    <property type="term" value="P:glycosaminoglycan metabolic process"/>
    <property type="evidence" value="ECO:0007669"/>
    <property type="project" value="TreeGrafter"/>
</dbReference>
<reference evidence="9" key="2">
    <citation type="submission" date="2020-09" db="EMBL/GenBank/DDBJ databases">
        <authorList>
            <person name="Sun Q."/>
            <person name="Zhou Y."/>
        </authorList>
    </citation>
    <scope>NUCLEOTIDE SEQUENCE</scope>
    <source>
        <strain evidence="9">CGMCC 4.7201</strain>
    </source>
</reference>
<dbReference type="SUPFAM" id="SSF51445">
    <property type="entry name" value="(Trans)glycosidases"/>
    <property type="match status" value="1"/>
</dbReference>
<evidence type="ECO:0000313" key="10">
    <source>
        <dbReference type="Proteomes" id="UP000641932"/>
    </source>
</evidence>
<keyword evidence="5" id="KW-0326">Glycosidase</keyword>
<dbReference type="EMBL" id="BMMS01000017">
    <property type="protein sequence ID" value="GGO91648.1"/>
    <property type="molecule type" value="Genomic_DNA"/>
</dbReference>
<dbReference type="Pfam" id="PF02838">
    <property type="entry name" value="Glyco_hydro_20b"/>
    <property type="match status" value="1"/>
</dbReference>
<dbReference type="InterPro" id="IPR015883">
    <property type="entry name" value="Glyco_hydro_20_cat"/>
</dbReference>
<evidence type="ECO:0000256" key="1">
    <source>
        <dbReference type="ARBA" id="ARBA00001231"/>
    </source>
</evidence>
<protein>
    <recommendedName>
        <fullName evidence="3">beta-N-acetylhexosaminidase</fullName>
        <ecNumber evidence="3">3.2.1.52</ecNumber>
    </recommendedName>
</protein>
<dbReference type="Proteomes" id="UP000641932">
    <property type="component" value="Unassembled WGS sequence"/>
</dbReference>
<comment type="caution">
    <text evidence="9">The sequence shown here is derived from an EMBL/GenBank/DDBJ whole genome shotgun (WGS) entry which is preliminary data.</text>
</comment>
<organism evidence="9 10">
    <name type="scientific">Wenjunlia tyrosinilytica</name>
    <dbReference type="NCBI Taxonomy" id="1544741"/>
    <lineage>
        <taxon>Bacteria</taxon>
        <taxon>Bacillati</taxon>
        <taxon>Actinomycetota</taxon>
        <taxon>Actinomycetes</taxon>
        <taxon>Kitasatosporales</taxon>
        <taxon>Streptomycetaceae</taxon>
        <taxon>Wenjunlia</taxon>
    </lineage>
</organism>
<dbReference type="Pfam" id="PF00728">
    <property type="entry name" value="Glyco_hydro_20"/>
    <property type="match status" value="1"/>
</dbReference>
<evidence type="ECO:0000313" key="9">
    <source>
        <dbReference type="EMBL" id="GGO91648.1"/>
    </source>
</evidence>
<dbReference type="AlphaFoldDB" id="A0A917ZSQ7"/>
<feature type="domain" description="Glycoside hydrolase family 20 catalytic" evidence="7">
    <location>
        <begin position="136"/>
        <end position="477"/>
    </location>
</feature>
<evidence type="ECO:0000259" key="8">
    <source>
        <dbReference type="Pfam" id="PF02838"/>
    </source>
</evidence>
<dbReference type="PRINTS" id="PR00738">
    <property type="entry name" value="GLHYDRLASE20"/>
</dbReference>